<dbReference type="InterPro" id="IPR021455">
    <property type="entry name" value="DUF3106"/>
</dbReference>
<accession>A0AA91DRP4</accession>
<sequence length="273" mass="28797">MRRRPSPSANSSRPLRPLQAGAVVWASALAVAALGLTTAGAQPRAETAAATAGVSSPKAVSTTKPLWSELTSGQQQALAPLGPHWNTLNIGQKRKWLALSRNYSEMSAEDRKTLHSRMIEWAALSNQQRTQARLNFAEVKRIPADERKAKWEQYQALSEEEKRKLAERAPPKPRGAAIPVRPVSSQKLVPVPAVTPGVQHTPRILLTPPPAPPAPPATLMVATPPERSPSTAPAVVVTPAAPQPSGVSAPPVPAEAQVPPPSSATAEPAATSP</sequence>
<comment type="caution">
    <text evidence="2">The sequence shown here is derived from an EMBL/GenBank/DDBJ whole genome shotgun (WGS) entry which is preliminary data.</text>
</comment>
<feature type="compositionally biased region" description="Basic and acidic residues" evidence="1">
    <location>
        <begin position="159"/>
        <end position="170"/>
    </location>
</feature>
<evidence type="ECO:0008006" key="4">
    <source>
        <dbReference type="Google" id="ProtNLM"/>
    </source>
</evidence>
<feature type="compositionally biased region" description="Low complexity" evidence="1">
    <location>
        <begin position="217"/>
        <end position="240"/>
    </location>
</feature>
<proteinExistence type="predicted"/>
<dbReference type="Pfam" id="PF11304">
    <property type="entry name" value="DUF3106"/>
    <property type="match status" value="1"/>
</dbReference>
<evidence type="ECO:0000256" key="1">
    <source>
        <dbReference type="SAM" id="MobiDB-lite"/>
    </source>
</evidence>
<name>A0AA91DRP4_VARPD</name>
<feature type="region of interest" description="Disordered" evidence="1">
    <location>
        <begin position="159"/>
        <end position="178"/>
    </location>
</feature>
<gene>
    <name evidence="2" type="ORF">A3K87_07970</name>
</gene>
<reference evidence="2 3" key="1">
    <citation type="submission" date="2016-03" db="EMBL/GenBank/DDBJ databases">
        <title>Genome sequence of Variovorax paradoxus KB5.</title>
        <authorList>
            <person name="Jeong H."/>
            <person name="Hong C.E."/>
            <person name="Jo S.H."/>
            <person name="Park J.M."/>
        </authorList>
    </citation>
    <scope>NUCLEOTIDE SEQUENCE [LARGE SCALE GENOMIC DNA]</scope>
    <source>
        <strain evidence="2 3">KB5</strain>
    </source>
</reference>
<dbReference type="Proteomes" id="UP000077852">
    <property type="component" value="Unassembled WGS sequence"/>
</dbReference>
<feature type="region of interest" description="Disordered" evidence="1">
    <location>
        <begin position="207"/>
        <end position="273"/>
    </location>
</feature>
<feature type="compositionally biased region" description="Pro residues" evidence="1">
    <location>
        <begin position="250"/>
        <end position="262"/>
    </location>
</feature>
<feature type="compositionally biased region" description="Pro residues" evidence="1">
    <location>
        <begin position="207"/>
        <end position="216"/>
    </location>
</feature>
<dbReference type="EMBL" id="LVHG01000025">
    <property type="protein sequence ID" value="OAK66380.1"/>
    <property type="molecule type" value="Genomic_DNA"/>
</dbReference>
<protein>
    <recommendedName>
        <fullName evidence="4">DUF3106 domain-containing protein</fullName>
    </recommendedName>
</protein>
<evidence type="ECO:0000313" key="3">
    <source>
        <dbReference type="Proteomes" id="UP000077852"/>
    </source>
</evidence>
<evidence type="ECO:0000313" key="2">
    <source>
        <dbReference type="EMBL" id="OAK66380.1"/>
    </source>
</evidence>
<feature type="compositionally biased region" description="Low complexity" evidence="1">
    <location>
        <begin position="263"/>
        <end position="273"/>
    </location>
</feature>
<dbReference type="AlphaFoldDB" id="A0AA91DRP4"/>
<organism evidence="2 3">
    <name type="scientific">Variovorax paradoxus</name>
    <dbReference type="NCBI Taxonomy" id="34073"/>
    <lineage>
        <taxon>Bacteria</taxon>
        <taxon>Pseudomonadati</taxon>
        <taxon>Pseudomonadota</taxon>
        <taxon>Betaproteobacteria</taxon>
        <taxon>Burkholderiales</taxon>
        <taxon>Comamonadaceae</taxon>
        <taxon>Variovorax</taxon>
    </lineage>
</organism>